<dbReference type="Gene3D" id="3.40.50.1780">
    <property type="match status" value="1"/>
</dbReference>
<proteinExistence type="predicted"/>
<dbReference type="GO" id="GO:0051536">
    <property type="term" value="F:iron-sulfur cluster binding"/>
    <property type="evidence" value="ECO:0007669"/>
    <property type="project" value="UniProtKB-KW"/>
</dbReference>
<name>A0A7C9IJ17_9BACT</name>
<dbReference type="RefSeq" id="WP_160957951.1">
    <property type="nucleotide sequence ID" value="NZ_WVUD01000001.1"/>
</dbReference>
<keyword evidence="1" id="KW-0479">Metal-binding</keyword>
<protein>
    <submittedName>
        <fullName evidence="5">4Fe-4S dicluster domain-containing protein</fullName>
    </submittedName>
</protein>
<dbReference type="AlphaFoldDB" id="A0A7C9IJ17"/>
<dbReference type="InterPro" id="IPR013352">
    <property type="entry name" value="Fe_hydrogenase_subset"/>
</dbReference>
<dbReference type="PROSITE" id="PS51379">
    <property type="entry name" value="4FE4S_FER_2"/>
    <property type="match status" value="2"/>
</dbReference>
<evidence type="ECO:0000256" key="3">
    <source>
        <dbReference type="ARBA" id="ARBA00023014"/>
    </source>
</evidence>
<dbReference type="Gene3D" id="3.30.70.20">
    <property type="match status" value="1"/>
</dbReference>
<evidence type="ECO:0000259" key="4">
    <source>
        <dbReference type="PROSITE" id="PS51379"/>
    </source>
</evidence>
<dbReference type="PANTHER" id="PTHR11615">
    <property type="entry name" value="NITRATE, FORMATE, IRON DEHYDROGENASE"/>
    <property type="match status" value="1"/>
</dbReference>
<dbReference type="PROSITE" id="PS00198">
    <property type="entry name" value="4FE4S_FER_1"/>
    <property type="match status" value="2"/>
</dbReference>
<reference evidence="5 6" key="1">
    <citation type="submission" date="2020-01" db="EMBL/GenBank/DDBJ databases">
        <title>Genome sequence of Desulfovibrio aerotolerans DSM 16695(T).</title>
        <authorList>
            <person name="Karnachuk O."/>
            <person name="Avakyan M."/>
            <person name="Mardanov A."/>
            <person name="Kadnikov V."/>
            <person name="Ravin N."/>
        </authorList>
    </citation>
    <scope>NUCLEOTIDE SEQUENCE [LARGE SCALE GENOMIC DNA]</scope>
    <source>
        <strain evidence="5 6">DSM 16695</strain>
    </source>
</reference>
<sequence>MSRVEMEKIFYETAVPPPGSNLDSTLIVQVDATKCIGCDTCMGYCPTGAIFGESGEPHKIIDAAACINCGQCLTHCPTAAIYETVSFVPEIMAKLKDKNVKVIAMPAPAVRYALGDAFGLPLGAVTTEHMLSALTQLGCSNVWDNEFTADVTIWEEGSELLARITKKQDKPLPQFTSCCPGWQKYAETFYPELLPHFSSCKSPIGMMGPLAKTYGAKELSYDPKSVYTVSIMPCTAKKFEGMRPEMHASGFRDIDATINTRELAYMLKKAGIDLAKSADGKRDALMGESTGGATIFGVSGGVMEAALRFAYQALTKKAPESWDFKVVRGLGGIKEATVNIAGTDVKVAVVNGGKNFATVCEQVKAGKSPYHFIEFMACPGGCVMGGGQPIMPTVLQSMDQRTSKFYASLKKRLALYNDQKA</sequence>
<dbReference type="InterPro" id="IPR009016">
    <property type="entry name" value="Fe_hydrogenase"/>
</dbReference>
<dbReference type="GO" id="GO:0008901">
    <property type="term" value="F:ferredoxin hydrogenase activity"/>
    <property type="evidence" value="ECO:0007669"/>
    <property type="project" value="InterPro"/>
</dbReference>
<feature type="domain" description="4Fe-4S ferredoxin-type" evidence="4">
    <location>
        <begin position="57"/>
        <end position="86"/>
    </location>
</feature>
<dbReference type="OrthoDB" id="9810782at2"/>
<accession>A0A7C9IJ17</accession>
<evidence type="ECO:0000313" key="6">
    <source>
        <dbReference type="Proteomes" id="UP000482487"/>
    </source>
</evidence>
<dbReference type="Pfam" id="PF13187">
    <property type="entry name" value="Fer4_9"/>
    <property type="match status" value="1"/>
</dbReference>
<dbReference type="GO" id="GO:0005506">
    <property type="term" value="F:iron ion binding"/>
    <property type="evidence" value="ECO:0007669"/>
    <property type="project" value="InterPro"/>
</dbReference>
<dbReference type="EMBL" id="WVUD01000001">
    <property type="protein sequence ID" value="MYL81741.1"/>
    <property type="molecule type" value="Genomic_DNA"/>
</dbReference>
<keyword evidence="6" id="KW-1185">Reference proteome</keyword>
<evidence type="ECO:0000256" key="1">
    <source>
        <dbReference type="ARBA" id="ARBA00022723"/>
    </source>
</evidence>
<dbReference type="SUPFAM" id="SSF54862">
    <property type="entry name" value="4Fe-4S ferredoxins"/>
    <property type="match status" value="1"/>
</dbReference>
<evidence type="ECO:0000313" key="5">
    <source>
        <dbReference type="EMBL" id="MYL81741.1"/>
    </source>
</evidence>
<feature type="domain" description="4Fe-4S ferredoxin-type" evidence="4">
    <location>
        <begin position="26"/>
        <end position="55"/>
    </location>
</feature>
<gene>
    <name evidence="5" type="ORF">GTA51_01120</name>
</gene>
<dbReference type="Proteomes" id="UP000482487">
    <property type="component" value="Unassembled WGS sequence"/>
</dbReference>
<dbReference type="SUPFAM" id="SSF53920">
    <property type="entry name" value="Fe-only hydrogenase"/>
    <property type="match status" value="1"/>
</dbReference>
<dbReference type="InterPro" id="IPR050340">
    <property type="entry name" value="Cytosolic_Fe-S_CAF"/>
</dbReference>
<organism evidence="5 6">
    <name type="scientific">Solidesulfovibrio aerotolerans</name>
    <dbReference type="NCBI Taxonomy" id="295255"/>
    <lineage>
        <taxon>Bacteria</taxon>
        <taxon>Pseudomonadati</taxon>
        <taxon>Thermodesulfobacteriota</taxon>
        <taxon>Desulfovibrionia</taxon>
        <taxon>Desulfovibrionales</taxon>
        <taxon>Desulfovibrionaceae</taxon>
        <taxon>Solidesulfovibrio</taxon>
    </lineage>
</organism>
<keyword evidence="2" id="KW-0408">Iron</keyword>
<dbReference type="NCBIfam" id="TIGR02512">
    <property type="entry name" value="FeFe_hydrog_A"/>
    <property type="match status" value="1"/>
</dbReference>
<comment type="caution">
    <text evidence="5">The sequence shown here is derived from an EMBL/GenBank/DDBJ whole genome shotgun (WGS) entry which is preliminary data.</text>
</comment>
<dbReference type="InterPro" id="IPR017900">
    <property type="entry name" value="4Fe4S_Fe_S_CS"/>
</dbReference>
<dbReference type="InterPro" id="IPR004108">
    <property type="entry name" value="Fe_hydrogenase_lsu_C"/>
</dbReference>
<dbReference type="InterPro" id="IPR017896">
    <property type="entry name" value="4Fe4S_Fe-S-bd"/>
</dbReference>
<dbReference type="Gene3D" id="3.40.950.10">
    <property type="entry name" value="Fe-only Hydrogenase (Larger Subunit), Chain L, domain 3"/>
    <property type="match status" value="1"/>
</dbReference>
<dbReference type="Pfam" id="PF02906">
    <property type="entry name" value="Fe_hyd_lg_C"/>
    <property type="match status" value="1"/>
</dbReference>
<evidence type="ECO:0000256" key="2">
    <source>
        <dbReference type="ARBA" id="ARBA00023004"/>
    </source>
</evidence>
<keyword evidence="3" id="KW-0411">Iron-sulfur</keyword>